<dbReference type="OrthoDB" id="270624at2759"/>
<dbReference type="EMBL" id="JH993930">
    <property type="protein sequence ID" value="ELQ75734.1"/>
    <property type="molecule type" value="Genomic_DNA"/>
</dbReference>
<evidence type="ECO:0000313" key="2">
    <source>
        <dbReference type="Proteomes" id="UP000011185"/>
    </source>
</evidence>
<dbReference type="InterPro" id="IPR001680">
    <property type="entry name" value="WD40_rpt"/>
</dbReference>
<accession>L7JWE7</accession>
<sequence>VHIPPMISKVGFLTEGIEVNMLNKYIITDSDMESLRESLCETPNVLEESCSSDYDDEKIFKDDIVLYCTVYDFQMESSYLEFHVYSKDSELFLHHDVCVFADIYDACNFRYNNEDYVALALGSNKIEVYSFMIRNPLQPVFSLNKHTSTVSGITCSNGNIFSCGYDQYVNKWDIETRKVKAEKYFNERLDSIENHTSDLSMISSTNGFILDHDLNITATVDAKNLTGLKIIGNRIISTDTEGLIVERDRRNIRKSVNVKKVHSLGINDFDIQNDRILTASDDETICVLNNNFDVLKSIKTKNKVFTLNIYPNNRPNMLFAYGGLDEIVNVHEL</sequence>
<reference evidence="1 2" key="1">
    <citation type="journal article" date="2012" name="PLoS Pathog.">
        <title>The genome of the obligate intracellular parasite Trachipleistophora hominis: new insights into microsporidian genome dynamics and reductive evolution.</title>
        <authorList>
            <person name="Heinz E."/>
            <person name="Williams T.A."/>
            <person name="Nakjang S."/>
            <person name="Noel C.J."/>
            <person name="Swan D.C."/>
            <person name="Goldberg A.V."/>
            <person name="Harris S.R."/>
            <person name="Weinmaier T."/>
            <person name="Markert S."/>
            <person name="Becher D."/>
            <person name="Bernhardt J."/>
            <person name="Dagan T."/>
            <person name="Hacker C."/>
            <person name="Lucocq J.M."/>
            <person name="Schweder T."/>
            <person name="Rattei T."/>
            <person name="Hall N."/>
            <person name="Hirt R.P."/>
            <person name="Embley T.M."/>
        </authorList>
    </citation>
    <scope>NUCLEOTIDE SEQUENCE [LARGE SCALE GENOMIC DNA]</scope>
</reference>
<dbReference type="Gene3D" id="2.130.10.10">
    <property type="entry name" value="YVTN repeat-like/Quinoprotein amine dehydrogenase"/>
    <property type="match status" value="1"/>
</dbReference>
<feature type="non-terminal residue" evidence="1">
    <location>
        <position position="1"/>
    </location>
</feature>
<proteinExistence type="predicted"/>
<protein>
    <submittedName>
        <fullName evidence="1">WD40 repeat-containing protein</fullName>
    </submittedName>
</protein>
<dbReference type="OMA" id="DACNFRY"/>
<organism evidence="1 2">
    <name type="scientific">Trachipleistophora hominis</name>
    <name type="common">Microsporidian parasite</name>
    <dbReference type="NCBI Taxonomy" id="72359"/>
    <lineage>
        <taxon>Eukaryota</taxon>
        <taxon>Fungi</taxon>
        <taxon>Fungi incertae sedis</taxon>
        <taxon>Microsporidia</taxon>
        <taxon>Pleistophoridae</taxon>
        <taxon>Trachipleistophora</taxon>
    </lineage>
</organism>
<dbReference type="SUPFAM" id="SSF50978">
    <property type="entry name" value="WD40 repeat-like"/>
    <property type="match status" value="1"/>
</dbReference>
<dbReference type="STRING" id="72359.L7JWE7"/>
<dbReference type="Proteomes" id="UP000011185">
    <property type="component" value="Unassembled WGS sequence"/>
</dbReference>
<dbReference type="HOGENOM" id="CLU_071105_0_0_1"/>
<dbReference type="InParanoid" id="L7JWE7"/>
<dbReference type="VEuPathDB" id="MicrosporidiaDB:THOM_1303"/>
<gene>
    <name evidence="1" type="ORF">THOM_1303</name>
</gene>
<dbReference type="AlphaFoldDB" id="L7JWE7"/>
<dbReference type="InterPro" id="IPR036322">
    <property type="entry name" value="WD40_repeat_dom_sf"/>
</dbReference>
<name>L7JWE7_TRAHO</name>
<evidence type="ECO:0000313" key="1">
    <source>
        <dbReference type="EMBL" id="ELQ75734.1"/>
    </source>
</evidence>
<keyword evidence="2" id="KW-1185">Reference proteome</keyword>
<dbReference type="InterPro" id="IPR015943">
    <property type="entry name" value="WD40/YVTN_repeat-like_dom_sf"/>
</dbReference>
<dbReference type="SMART" id="SM00320">
    <property type="entry name" value="WD40"/>
    <property type="match status" value="3"/>
</dbReference>